<dbReference type="Proteomes" id="UP001551675">
    <property type="component" value="Unassembled WGS sequence"/>
</dbReference>
<evidence type="ECO:0000313" key="4">
    <source>
        <dbReference type="Proteomes" id="UP001551675"/>
    </source>
</evidence>
<evidence type="ECO:0008006" key="5">
    <source>
        <dbReference type="Google" id="ProtNLM"/>
    </source>
</evidence>
<keyword evidence="4" id="KW-1185">Reference proteome</keyword>
<evidence type="ECO:0000256" key="2">
    <source>
        <dbReference type="SAM" id="Phobius"/>
    </source>
</evidence>
<keyword evidence="2" id="KW-0472">Membrane</keyword>
<evidence type="ECO:0000313" key="3">
    <source>
        <dbReference type="EMBL" id="MEV0968951.1"/>
    </source>
</evidence>
<sequence>MTPPMDPHEYARAVRAELADLPAKDRDELIEDLDDHLAEVAAESDVPLEERLGSPAAYAAELRAAYGGRPARPRTRVADRAGALAGTAHARLLRLTPYRQVIAFLPELRPAWWAVRGYALALVVLSAVGPGGVIPGDPVAWVFTLMMVWASVWLGRRTVAGSRVGWRRFPLILANAAAAWAVLVGMAAADHTGVYESSTTFEASGPLTREVRNVATFDGGGIYNILPYAEDGTALKNVRLYDQDGRPLVLEPEMYDKRMYRPCVGEPPMANAYPLDLREIDEQAFDENGRRQPYACDPPAQIPSVTAEPSQPVDDSASPSPSQQGEDSASPSTSASAEPSGSPEPSGRPSPARR</sequence>
<reference evidence="3 4" key="1">
    <citation type="submission" date="2024-06" db="EMBL/GenBank/DDBJ databases">
        <title>The Natural Products Discovery Center: Release of the First 8490 Sequenced Strains for Exploring Actinobacteria Biosynthetic Diversity.</title>
        <authorList>
            <person name="Kalkreuter E."/>
            <person name="Kautsar S.A."/>
            <person name="Yang D."/>
            <person name="Bader C.D."/>
            <person name="Teijaro C.N."/>
            <person name="Fluegel L."/>
            <person name="Davis C.M."/>
            <person name="Simpson J.R."/>
            <person name="Lauterbach L."/>
            <person name="Steele A.D."/>
            <person name="Gui C."/>
            <person name="Meng S."/>
            <person name="Li G."/>
            <person name="Viehrig K."/>
            <person name="Ye F."/>
            <person name="Su P."/>
            <person name="Kiefer A.F."/>
            <person name="Nichols A."/>
            <person name="Cepeda A.J."/>
            <person name="Yan W."/>
            <person name="Fan B."/>
            <person name="Jiang Y."/>
            <person name="Adhikari A."/>
            <person name="Zheng C.-J."/>
            <person name="Schuster L."/>
            <person name="Cowan T.M."/>
            <person name="Smanski M.J."/>
            <person name="Chevrette M.G."/>
            <person name="De Carvalho L.P.S."/>
            <person name="Shen B."/>
        </authorList>
    </citation>
    <scope>NUCLEOTIDE SEQUENCE [LARGE SCALE GENOMIC DNA]</scope>
    <source>
        <strain evidence="3 4">NPDC050100</strain>
    </source>
</reference>
<name>A0ABV3GBK3_MICGL</name>
<feature type="transmembrane region" description="Helical" evidence="2">
    <location>
        <begin position="113"/>
        <end position="133"/>
    </location>
</feature>
<gene>
    <name evidence="3" type="ORF">AB0I59_09975</name>
</gene>
<feature type="transmembrane region" description="Helical" evidence="2">
    <location>
        <begin position="168"/>
        <end position="189"/>
    </location>
</feature>
<dbReference type="RefSeq" id="WP_358131807.1">
    <property type="nucleotide sequence ID" value="NZ_JBFALK010000004.1"/>
</dbReference>
<feature type="compositionally biased region" description="Low complexity" evidence="1">
    <location>
        <begin position="325"/>
        <end position="354"/>
    </location>
</feature>
<comment type="caution">
    <text evidence="3">The sequence shown here is derived from an EMBL/GenBank/DDBJ whole genome shotgun (WGS) entry which is preliminary data.</text>
</comment>
<dbReference type="EMBL" id="JBFALK010000004">
    <property type="protein sequence ID" value="MEV0968951.1"/>
    <property type="molecule type" value="Genomic_DNA"/>
</dbReference>
<accession>A0ABV3GBK3</accession>
<organism evidence="3 4">
    <name type="scientific">Microtetraspora glauca</name>
    <dbReference type="NCBI Taxonomy" id="1996"/>
    <lineage>
        <taxon>Bacteria</taxon>
        <taxon>Bacillati</taxon>
        <taxon>Actinomycetota</taxon>
        <taxon>Actinomycetes</taxon>
        <taxon>Streptosporangiales</taxon>
        <taxon>Streptosporangiaceae</taxon>
        <taxon>Microtetraspora</taxon>
    </lineage>
</organism>
<evidence type="ECO:0000256" key="1">
    <source>
        <dbReference type="SAM" id="MobiDB-lite"/>
    </source>
</evidence>
<feature type="transmembrane region" description="Helical" evidence="2">
    <location>
        <begin position="139"/>
        <end position="156"/>
    </location>
</feature>
<dbReference type="Pfam" id="PF22564">
    <property type="entry name" value="HAAS"/>
    <property type="match status" value="1"/>
</dbReference>
<keyword evidence="2" id="KW-0812">Transmembrane</keyword>
<keyword evidence="2" id="KW-1133">Transmembrane helix</keyword>
<feature type="region of interest" description="Disordered" evidence="1">
    <location>
        <begin position="289"/>
        <end position="354"/>
    </location>
</feature>
<proteinExistence type="predicted"/>
<protein>
    <recommendedName>
        <fullName evidence="5">DUF1707 domain-containing protein</fullName>
    </recommendedName>
</protein>